<dbReference type="AlphaFoldDB" id="A0A3S0XHY2"/>
<keyword evidence="2" id="KW-1185">Reference proteome</keyword>
<gene>
    <name evidence="1" type="ORF">EKM59_00210</name>
</gene>
<protein>
    <submittedName>
        <fullName evidence="1">Uncharacterized protein</fullName>
    </submittedName>
</protein>
<dbReference type="RefSeq" id="WP_127057500.1">
    <property type="nucleotide sequence ID" value="NZ_RZGR01000001.1"/>
</dbReference>
<sequence length="132" mass="15452">MFFGDCNISSLRKNVESNPEKKEQIFKEMLPLLHKYTEREVRKLELLSQLFPEHKGDLYIELMKEFRSYVTNEGQLQTAIDTFPQQKNDLVSSYRILHGLQATPKMFTPPVFEAKKESGHANFRMIPSWSPS</sequence>
<comment type="caution">
    <text evidence="1">The sequence shown here is derived from an EMBL/GenBank/DDBJ whole genome shotgun (WGS) entry which is preliminary data.</text>
</comment>
<organism evidence="1 2">
    <name type="scientific">Legionella septentrionalis</name>
    <dbReference type="NCBI Taxonomy" id="2498109"/>
    <lineage>
        <taxon>Bacteria</taxon>
        <taxon>Pseudomonadati</taxon>
        <taxon>Pseudomonadota</taxon>
        <taxon>Gammaproteobacteria</taxon>
        <taxon>Legionellales</taxon>
        <taxon>Legionellaceae</taxon>
        <taxon>Legionella</taxon>
    </lineage>
</organism>
<dbReference type="Proteomes" id="UP000288012">
    <property type="component" value="Unassembled WGS sequence"/>
</dbReference>
<evidence type="ECO:0000313" key="1">
    <source>
        <dbReference type="EMBL" id="RUQ91521.1"/>
    </source>
</evidence>
<reference evidence="1 2" key="1">
    <citation type="submission" date="2018-12" db="EMBL/GenBank/DDBJ databases">
        <title>Legionella sp,whole genome shotgun sequence.</title>
        <authorList>
            <person name="Wu H."/>
        </authorList>
    </citation>
    <scope>NUCLEOTIDE SEQUENCE [LARGE SCALE GENOMIC DNA]</scope>
    <source>
        <strain evidence="2">km714</strain>
    </source>
</reference>
<accession>A0A3S0XHY2</accession>
<evidence type="ECO:0000313" key="2">
    <source>
        <dbReference type="Proteomes" id="UP000288012"/>
    </source>
</evidence>
<dbReference type="EMBL" id="RZGR01000001">
    <property type="protein sequence ID" value="RUQ91521.1"/>
    <property type="molecule type" value="Genomic_DNA"/>
</dbReference>
<proteinExistence type="predicted"/>
<name>A0A3S0XHY2_9GAMM</name>